<evidence type="ECO:0000256" key="1">
    <source>
        <dbReference type="SAM" id="MobiDB-lite"/>
    </source>
</evidence>
<feature type="compositionally biased region" description="Polar residues" evidence="1">
    <location>
        <begin position="521"/>
        <end position="547"/>
    </location>
</feature>
<evidence type="ECO:0000313" key="3">
    <source>
        <dbReference type="Proteomes" id="UP000289152"/>
    </source>
</evidence>
<feature type="compositionally biased region" description="Basic residues" evidence="1">
    <location>
        <begin position="682"/>
        <end position="703"/>
    </location>
</feature>
<gene>
    <name evidence="2" type="ORF">M231_02389</name>
</gene>
<proteinExistence type="predicted"/>
<dbReference type="STRING" id="5217.A0A4Q1BQQ9"/>
<evidence type="ECO:0000313" key="2">
    <source>
        <dbReference type="EMBL" id="RXK40275.1"/>
    </source>
</evidence>
<feature type="compositionally biased region" description="Low complexity" evidence="1">
    <location>
        <begin position="560"/>
        <end position="571"/>
    </location>
</feature>
<dbReference type="PANTHER" id="PTHR31014">
    <property type="entry name" value="MITOCHONDRIAL TRANSLATION SYSTEM COMPONENT PET127-RELATED"/>
    <property type="match status" value="1"/>
</dbReference>
<dbReference type="AlphaFoldDB" id="A0A4Q1BQQ9"/>
<organism evidence="2 3">
    <name type="scientific">Tremella mesenterica</name>
    <name type="common">Jelly fungus</name>
    <dbReference type="NCBI Taxonomy" id="5217"/>
    <lineage>
        <taxon>Eukaryota</taxon>
        <taxon>Fungi</taxon>
        <taxon>Dikarya</taxon>
        <taxon>Basidiomycota</taxon>
        <taxon>Agaricomycotina</taxon>
        <taxon>Tremellomycetes</taxon>
        <taxon>Tremellales</taxon>
        <taxon>Tremellaceae</taxon>
        <taxon>Tremella</taxon>
    </lineage>
</organism>
<dbReference type="InterPro" id="IPR013943">
    <property type="entry name" value="Pet127"/>
</dbReference>
<comment type="caution">
    <text evidence="2">The sequence shown here is derived from an EMBL/GenBank/DDBJ whole genome shotgun (WGS) entry which is preliminary data.</text>
</comment>
<feature type="compositionally biased region" description="Low complexity" evidence="1">
    <location>
        <begin position="644"/>
        <end position="654"/>
    </location>
</feature>
<accession>A0A4Q1BQQ9</accession>
<dbReference type="GO" id="GO:0005740">
    <property type="term" value="C:mitochondrial envelope"/>
    <property type="evidence" value="ECO:0007669"/>
    <property type="project" value="TreeGrafter"/>
</dbReference>
<dbReference type="OrthoDB" id="10249045at2759"/>
<feature type="compositionally biased region" description="Basic and acidic residues" evidence="1">
    <location>
        <begin position="662"/>
        <end position="675"/>
    </location>
</feature>
<dbReference type="EMBL" id="SDIL01000020">
    <property type="protein sequence ID" value="RXK40275.1"/>
    <property type="molecule type" value="Genomic_DNA"/>
</dbReference>
<sequence>MKIASLRPVLSRVLFSPGVQTVRDPRTGVWNFPSDLGIIPNASEFDFGRLPQYIKPSQDPELQSLAQDNDCQFVGSTSTLTRALSQIYFAITANKGVELSGLSQAFSQERTEFTTGALLPASLVLSRMPSGVYTVDSDKRWDTDNVLSEYGRILEKQLVSSNTDFRRFMRASPESAVPVEERTEREAYRYRKYGSLLMRSQLDCHDLRLPGDGTFDIKTRACLPIRYDRANYEANSAYDIHQEKGMLESFERELYDLSRTAMLKLTKYSMQARIGNMDGIFIAYHNTKRIYGFQYLSLADLDERLFGSTALAEAAFRLCVALLESLLKRVVEISPEQEVYLSLRSRPHGGRRGLLALMQPRHSTDTTSTKDIVRGLRLSVTNVIAGESMPEMKEFPEIRKSNSLPVWDVQYTISAFHPEASEEAKEELRVATNRLKAMASLSTPEFATPEQMTKLDAARRLNRSGVSSPAPPSAASSSPSTPSSNSSKTKSIPTNPTKLSIPSDPSISSIPSQAADPSQSTTPDNSPLSHSSNVPISDIHTNSTDSSPIPGPSPPVNLKTSSPGTSPSTPSEETEGIAIRWTKPTSLALHMRKLARESGEGYEQRSRNWLRGTHYSWVDHLRMDISAKGVRARKNEHFSQVIKSNSSSINIPSKQTQRHLPNTKEGKGERGKLQKIDMSNTMRKKLTVGGRPIRKNRKVSGGK</sequence>
<dbReference type="PANTHER" id="PTHR31014:SF0">
    <property type="entry name" value="MITOCHONDRIAL TRANSLATION SYSTEM COMPONENT PET127-RELATED"/>
    <property type="match status" value="1"/>
</dbReference>
<evidence type="ECO:0008006" key="4">
    <source>
        <dbReference type="Google" id="ProtNLM"/>
    </source>
</evidence>
<name>A0A4Q1BQQ9_TREME</name>
<dbReference type="GO" id="GO:0000964">
    <property type="term" value="P:mitochondrial RNA 5'-end processing"/>
    <property type="evidence" value="ECO:0007669"/>
    <property type="project" value="TreeGrafter"/>
</dbReference>
<dbReference type="VEuPathDB" id="FungiDB:TREMEDRAFT_36734"/>
<feature type="compositionally biased region" description="Low complexity" evidence="1">
    <location>
        <begin position="473"/>
        <end position="520"/>
    </location>
</feature>
<dbReference type="InParanoid" id="A0A4Q1BQQ9"/>
<keyword evidence="3" id="KW-1185">Reference proteome</keyword>
<feature type="region of interest" description="Disordered" evidence="1">
    <location>
        <begin position="644"/>
        <end position="703"/>
    </location>
</feature>
<dbReference type="Proteomes" id="UP000289152">
    <property type="component" value="Unassembled WGS sequence"/>
</dbReference>
<dbReference type="Pfam" id="PF08634">
    <property type="entry name" value="Pet127"/>
    <property type="match status" value="1"/>
</dbReference>
<reference evidence="2 3" key="1">
    <citation type="submission" date="2016-06" db="EMBL/GenBank/DDBJ databases">
        <title>Evolution of pathogenesis and genome organization in the Tremellales.</title>
        <authorList>
            <person name="Cuomo C."/>
            <person name="Litvintseva A."/>
            <person name="Heitman J."/>
            <person name="Chen Y."/>
            <person name="Sun S."/>
            <person name="Springer D."/>
            <person name="Dromer F."/>
            <person name="Young S."/>
            <person name="Zeng Q."/>
            <person name="Chapman S."/>
            <person name="Gujja S."/>
            <person name="Saif S."/>
            <person name="Birren B."/>
        </authorList>
    </citation>
    <scope>NUCLEOTIDE SEQUENCE [LARGE SCALE GENOMIC DNA]</scope>
    <source>
        <strain evidence="2 3">ATCC 28783</strain>
    </source>
</reference>
<protein>
    <recommendedName>
        <fullName evidence="4">Pet127-domain-containing protein</fullName>
    </recommendedName>
</protein>
<feature type="region of interest" description="Disordered" evidence="1">
    <location>
        <begin position="461"/>
        <end position="582"/>
    </location>
</feature>